<dbReference type="RefSeq" id="WP_271689138.1">
    <property type="nucleotide sequence ID" value="NZ_CP116423.1"/>
</dbReference>
<evidence type="ECO:0000256" key="2">
    <source>
        <dbReference type="SAM" id="SignalP"/>
    </source>
</evidence>
<accession>A0AAX3LRR7</accession>
<proteinExistence type="predicted"/>
<dbReference type="AlphaFoldDB" id="A0AAX3LRR7"/>
<protein>
    <recommendedName>
        <fullName evidence="5">Lipoprotein</fullName>
    </recommendedName>
</protein>
<name>A0AAX3LRR7_9RHOB</name>
<gene>
    <name evidence="3" type="ORF">PL336_03620</name>
</gene>
<organism evidence="3 4">
    <name type="scientific">Sulfitobacter faviae</name>
    <dbReference type="NCBI Taxonomy" id="1775881"/>
    <lineage>
        <taxon>Bacteria</taxon>
        <taxon>Pseudomonadati</taxon>
        <taxon>Pseudomonadota</taxon>
        <taxon>Alphaproteobacteria</taxon>
        <taxon>Rhodobacterales</taxon>
        <taxon>Roseobacteraceae</taxon>
        <taxon>Sulfitobacter</taxon>
    </lineage>
</organism>
<reference evidence="3" key="1">
    <citation type="submission" date="2023-01" db="EMBL/GenBank/DDBJ databases">
        <title>Comparative genomic analysis of cold water coral derived Sulfitobacter faviae: insights into their metabolism and habitat adaptation.</title>
        <authorList>
            <person name="Guo Y."/>
            <person name="Lin S."/>
            <person name="Huang Z."/>
            <person name="Tang K."/>
            <person name="Wang X."/>
        </authorList>
    </citation>
    <scope>NUCLEOTIDE SEQUENCE</scope>
    <source>
        <strain evidence="3">SCSIO W_1865</strain>
    </source>
</reference>
<evidence type="ECO:0000256" key="1">
    <source>
        <dbReference type="SAM" id="MobiDB-lite"/>
    </source>
</evidence>
<evidence type="ECO:0008006" key="5">
    <source>
        <dbReference type="Google" id="ProtNLM"/>
    </source>
</evidence>
<feature type="chain" id="PRO_5043657226" description="Lipoprotein" evidence="2">
    <location>
        <begin position="19"/>
        <end position="97"/>
    </location>
</feature>
<sequence>MKLPLIAGAMSLTLGACATTLPPFPDVTAAYVQQPTPLPEVAAMTAADNSTRGSAKTAEEQPFAGYRRRGVVEPLDWRRLNAEQAPMQGMDMQGMNH</sequence>
<feature type="signal peptide" evidence="2">
    <location>
        <begin position="1"/>
        <end position="18"/>
    </location>
</feature>
<dbReference type="Proteomes" id="UP001210770">
    <property type="component" value="Chromosome"/>
</dbReference>
<dbReference type="PROSITE" id="PS51257">
    <property type="entry name" value="PROKAR_LIPOPROTEIN"/>
    <property type="match status" value="1"/>
</dbReference>
<dbReference type="EMBL" id="CP116423">
    <property type="protein sequence ID" value="WCE70938.1"/>
    <property type="molecule type" value="Genomic_DNA"/>
</dbReference>
<keyword evidence="2" id="KW-0732">Signal</keyword>
<evidence type="ECO:0000313" key="4">
    <source>
        <dbReference type="Proteomes" id="UP001210770"/>
    </source>
</evidence>
<feature type="region of interest" description="Disordered" evidence="1">
    <location>
        <begin position="45"/>
        <end position="67"/>
    </location>
</feature>
<evidence type="ECO:0000313" key="3">
    <source>
        <dbReference type="EMBL" id="WCE70938.1"/>
    </source>
</evidence>